<feature type="region of interest" description="Disordered" evidence="1">
    <location>
        <begin position="925"/>
        <end position="944"/>
    </location>
</feature>
<dbReference type="GO" id="GO:0006353">
    <property type="term" value="P:DNA-templated transcription termination"/>
    <property type="evidence" value="ECO:0007669"/>
    <property type="project" value="InterPro"/>
</dbReference>
<feature type="region of interest" description="Disordered" evidence="1">
    <location>
        <begin position="421"/>
        <end position="448"/>
    </location>
</feature>
<name>I2Q1C9_9BACT</name>
<dbReference type="Pfam" id="PF18796">
    <property type="entry name" value="LPD1"/>
    <property type="match status" value="1"/>
</dbReference>
<dbReference type="Pfam" id="PF18798">
    <property type="entry name" value="LPD3"/>
    <property type="match status" value="1"/>
</dbReference>
<dbReference type="InterPro" id="IPR041047">
    <property type="entry name" value="LPD1"/>
</dbReference>
<dbReference type="InterPro" id="IPR011112">
    <property type="entry name" value="Rho-like_N"/>
</dbReference>
<evidence type="ECO:0000256" key="1">
    <source>
        <dbReference type="SAM" id="MobiDB-lite"/>
    </source>
</evidence>
<dbReference type="SMART" id="SM00959">
    <property type="entry name" value="Rho_N"/>
    <property type="match status" value="3"/>
</dbReference>
<organism evidence="3">
    <name type="scientific">Desulfovibrio sp. U5L</name>
    <dbReference type="NCBI Taxonomy" id="596152"/>
    <lineage>
        <taxon>Bacteria</taxon>
        <taxon>Pseudomonadati</taxon>
        <taxon>Thermodesulfobacteriota</taxon>
        <taxon>Desulfovibrionia</taxon>
        <taxon>Desulfovibrionales</taxon>
        <taxon>Desulfovibrionaceae</taxon>
        <taxon>Desulfovibrio</taxon>
    </lineage>
</organism>
<feature type="compositionally biased region" description="Basic and acidic residues" evidence="1">
    <location>
        <begin position="1483"/>
        <end position="1494"/>
    </location>
</feature>
<dbReference type="eggNOG" id="COG1040">
    <property type="taxonomic scope" value="Bacteria"/>
</dbReference>
<reference evidence="3" key="1">
    <citation type="submission" date="2011-11" db="EMBL/GenBank/DDBJ databases">
        <title>Improved High-Quality Draft sequence of Desulfovibrio sp. U5L.</title>
        <authorList>
            <consortium name="US DOE Joint Genome Institute"/>
            <person name="Lucas S."/>
            <person name="Han J."/>
            <person name="Lapidus A."/>
            <person name="Cheng J.-F."/>
            <person name="Goodwin L."/>
            <person name="Pitluck S."/>
            <person name="Peters L."/>
            <person name="Ovchinnikova G."/>
            <person name="Held B."/>
            <person name="Detter J.C."/>
            <person name="Han C."/>
            <person name="Tapia R."/>
            <person name="Land M."/>
            <person name="Hauser L."/>
            <person name="Kyrpides N."/>
            <person name="Ivanova N."/>
            <person name="Pagani I."/>
            <person name="Gabster J."/>
            <person name="Walker C."/>
            <person name="Stolyar S."/>
            <person name="Stahl D."/>
            <person name="Arkin A."/>
            <person name="Dehal P."/>
            <person name="Hazen T."/>
            <person name="Woyke T."/>
        </authorList>
    </citation>
    <scope>NUCLEOTIDE SEQUENCE [LARGE SCALE GENOMIC DNA]</scope>
    <source>
        <strain evidence="3">U5L</strain>
    </source>
</reference>
<evidence type="ECO:0000313" key="3">
    <source>
        <dbReference type="EMBL" id="EIG53585.1"/>
    </source>
</evidence>
<feature type="compositionally biased region" description="Low complexity" evidence="1">
    <location>
        <begin position="736"/>
        <end position="756"/>
    </location>
</feature>
<feature type="region of interest" description="Disordered" evidence="1">
    <location>
        <begin position="1910"/>
        <end position="1952"/>
    </location>
</feature>
<dbReference type="STRING" id="596152.DesU5LDRAFT_1911"/>
<feature type="domain" description="Rho termination factor-like N-terminal" evidence="2">
    <location>
        <begin position="453"/>
        <end position="495"/>
    </location>
</feature>
<feature type="region of interest" description="Disordered" evidence="1">
    <location>
        <begin position="1971"/>
        <end position="2007"/>
    </location>
</feature>
<sequence length="3276" mass="357619">MLDFTLEDANAVDAQRPPQAQPHSPEFTIADADAVDGRIPSPPEGAGMDASGREVLDRAGVPTQEDSTWIGRRLGDVKLAGKVVGQGLYSAAADVFPKTMAETWRGGDVPLRPEETATGRMIEEQQKDLERWNLPPEEANRELFGLVKGKDVQEGLQNLGYSAGSMAAGMGAGAVAGSVVPGAGTAGGAIAGALGAGLAGGTVGYRATKDQFIEQMRQKLLEADPSLSEEKWKEAKELIDKDASLYGLWEAVPEAVGDALTMGIIKTPVGKVIENVPFIKNGVARAAASAAVKLGLDLPVELGTETWTQHGQGDIEAKLGLREKAPGWSESFDEIAPQTTVMTLATMGLGHAAEHMMPANRAARRYVRTIAGEIKAGEHRNLSDEDLQTAYANTAALFKERPGIELRDALGELNAEILRRQEGEEVPQAVETPGESASPEAAFEPAGPDRAAELAKLSKRQLNDLAGGLGIGTPGRLKRDALVDSILQAEEASRKWNEPDNVEARYREAHAAPFPAGQDDFLSQAAPVAPEPATPEMPAPVPETPATPDRAAELADMAHSELRTLAASLGIEKPGRPRRDLVPAIVAAEEQARQFYGPDNIEARYQEGHAAPFPGQLDGFLDGAAPTGRRPRSRIVKPVETQRTPEVLPTGEVPLVEARREGVAVNERPENAPKPEAPLNESALSLTETASAAQPVEDLAAKSRRELNDLAASLGVERPGAVRREDLLGRIEQARQEAAQTQPEATTAGQGEAAQTAKVWSGDALKEVPVIEHEGVKTINVSGEGVPPVYAVLRNLPGSDEHQITQYSGKTPAEAVAASQRPAESPHPMNAATRGQALQALTAEQQNALGQELGLKAGRKSRMGFLEAIFDTPELKLREAYDAVVGAAGQSAVASKPERMAAGEAKGDVQGPVAMPSGEAGAVVEPLPAVEQSKSQKPRRLTREESALARMEVEVRQKHLRDLANKVTDVNGQPRDVRVTREGPDHVSVKAKDHNGNWVQLPNQNLFTGSKKDIERNKFWDNDLAREVFQTTHKDRFADIWPARYSDYTPDAVKRPTPAQMGLGKGAYPSWMAIEAGGRKGWSEGRMADFGEVPYKENPKDHLLDGNPEPRDFSRILDRVSSSDPKLTPLYVQHDSEGDKIIFAIEGEDRLVSAPLRDVSYFASKYGADGVTLHQRDTEQPIGVVKRGESDPVGLFMPMKQAPDRPLSDADIKRQIREDSGGKDNHPVSGSAQSEHPNAGIAPKEDARDEPVTEAMQPPATAHDETSGGEALGAPETAGAPGETSRPEIGMKFGEEIGGSRYDRAQSRLTISDLADMTEREREAYVVKNNVWPAMQYDKMIEDGVPRLVAYLVKKIRDAIPSAPQKLRGKTTAEAQEVYIRAVERARDVLSGVKTEEDLKGLFDKVFTAKEFDRARPSLERWSQDGREMATALGGNKFVRAVQVTSRDLSNAFRKMTSTDWPAKRTRNSANDETGRPQPYKRPLLESVERTGEDYRQGKDVTPEAFQEVFGFRGGEFGKWLSQGDRQESLNHAYDALMDLSGTLGVPPKALSLNGELGFAFGARGGGRFAAHYEPVKVVINLTKTQGAGALAHEWFHAMDDYFGRQSGDRGKARPYVSHGGLERWNPVTKQYESLSAMRPEMVKAWGDVISALERFEGKRTDFSAKAGGLGKYWARPHEKAARAFESYVQDQIEGGEKKSQYLVHGTEAEIPGVYPSGQEREAINAAFDNFFQTVKTKETDRGVLMFSRSEEPKTEAARLFETVEPVRLTGNEIADFAEPNDIRALRREAVAYATSDDFKREVTNTHDQSEIIITPRSIRSAFSHGAGPEKIQAVAALPEMLERAVPVGSRTVEAQHREKRHFYAAKFAIGDKEYVAGLVVREDANGRRFYDHELSKIESPEAVIVTAGRGLDERGTQSPTPRDSGNPGAVLPHQGAVSEESRGPRPSQDSVMDIVRKALGVNIDFRFKRAEGGEGTADRASMQQEGANRQTTTEEEQPLFKRGPGADVAASPVARAVAEMLRQGLSQVPALRGLVDVYHSETDLPADLRQDIEAAGVSGRFYGAYDPETKRIALVAGNIPTEKAGQAAFVQTLLRHEGRHGGLDLVLGGREARQEHMLQAARIMPKEVSRWLERNGLDSTRATRAEAAEEILVSWAKDGTVHRALDRLLGKVAEWVRTIFPSLKLTKPELRQLLAQADDFVDGKGPDFVTPLGQPFAAAPAFARGETRFARAGELAGVPEEKENVRGWYKDEVTATMRSVLPAVRGAVKETSALGKILRSPEYWQHPVLKRLYETFRDRTDHAHEILHKALDAGEGRTILDEAKTVLKDPKQREILNEGVDHADVNEIQPEAMEAWFKDHGATEGTIALWRTMRERYDMLLDERLASYHRLMDKARDTYGRKIVRRLIDAGIPAAEAKTFDAADYHADKTLSEDLAPYASEVADVVSKARKDGLTIKDQLTDVRLKGEDGASFSLKEMIERMGQMRGFYAPRLRETGDYVVRGERTGEDGQVERFRAHKEWRAGAEALRAKMERAGWDMEPVGRVEKLPEATQGIIKALELAKTVESAVNRVGEDVDAGLVQELLETLADEVKARGFRAQSIRRSGRHGDVVTGYFKDAMERFTRYAGQTAYGLAKMEAAGKAAKVLFGQDGGPGIDIRKERDVYRLAVDYLSENLRNPEAGDRVFSLAKSVASLKYLGLNPRSALVNMSSMATSVPAALHAYALEGKGGWAKVSREIARSMKDYLGVMTGKWGSFTADEKRFLEEVHKKSEDDPQFVRDALATYRDTAGKSWSWLMGKTLAMFGATERLNRGSTLLAGYRLARAAGADHDTAAARARETSDRAHGVYSKATQPAWTWGTSAGSRLGQSWYVYKKYGHNYLQLVHELFGKGDWQAATFALAAPMVLGGLSSQVAMSVVKGLYAAAGADDDPDKLVYDTIRKNLGGQAEDLARFGLLGLATGTDMSGSIGTMIDTPDTMTDVLGPMGGMARDVLAGIGFFAGGQPWRGAEKILPTGLSKPLQAWREAGEGVSTSKNFPVVGPDGKRLMPTVGESAAKALGFRPAREAAARARTSEAIEEEKKWSEKRDKIYSRFRAFALDGGTDAGERQDLVADVAQYNKAVAEAGLANRVSYITRESLLRQTERVAEPTKREKARLADGTAPVKPYVDVAGEDIEDLNHPFYKVRRAYTEARERYDALRQAGDLEGAVELRGEMRLPLLQRLVGSVNTVHEEMNKVRKGRLPADAKARRLEALREREKLAMDRAARIGTGMAVNQ</sequence>
<feature type="region of interest" description="Disordered" evidence="1">
    <location>
        <begin position="1"/>
        <end position="54"/>
    </location>
</feature>
<feature type="compositionally biased region" description="Basic and acidic residues" evidence="1">
    <location>
        <begin position="1202"/>
        <end position="1226"/>
    </location>
</feature>
<feature type="region of interest" description="Disordered" evidence="1">
    <location>
        <begin position="801"/>
        <end position="832"/>
    </location>
</feature>
<feature type="domain" description="Rho termination factor-like N-terminal" evidence="2">
    <location>
        <begin position="698"/>
        <end position="740"/>
    </location>
</feature>
<protein>
    <recommendedName>
        <fullName evidence="2">Rho termination factor-like N-terminal domain-containing protein</fullName>
    </recommendedName>
</protein>
<feature type="compositionally biased region" description="Polar residues" evidence="1">
    <location>
        <begin position="1982"/>
        <end position="1992"/>
    </location>
</feature>
<feature type="domain" description="Rho termination factor-like N-terminal" evidence="2">
    <location>
        <begin position="553"/>
        <end position="592"/>
    </location>
</feature>
<dbReference type="NCBIfam" id="NF032893">
    <property type="entry name" value="tail-700"/>
    <property type="match status" value="1"/>
</dbReference>
<evidence type="ECO:0000259" key="2">
    <source>
        <dbReference type="SMART" id="SM00959"/>
    </source>
</evidence>
<dbReference type="OrthoDB" id="270332at2"/>
<feature type="region of interest" description="Disordered" evidence="1">
    <location>
        <begin position="1460"/>
        <end position="1494"/>
    </location>
</feature>
<accession>I2Q1C9</accession>
<dbReference type="InterPro" id="IPR040824">
    <property type="entry name" value="LPD3"/>
</dbReference>
<feature type="compositionally biased region" description="Low complexity" evidence="1">
    <location>
        <begin position="433"/>
        <end position="448"/>
    </location>
</feature>
<proteinExistence type="predicted"/>
<gene>
    <name evidence="3" type="ORF">DesU5LDRAFT_1911</name>
</gene>
<dbReference type="HOGENOM" id="CLU_225485_0_0_7"/>
<feature type="region of interest" description="Disordered" evidence="1">
    <location>
        <begin position="1184"/>
        <end position="1299"/>
    </location>
</feature>
<feature type="region of interest" description="Disordered" evidence="1">
    <location>
        <begin position="735"/>
        <end position="756"/>
    </location>
</feature>
<dbReference type="EMBL" id="JH600068">
    <property type="protein sequence ID" value="EIG53585.1"/>
    <property type="molecule type" value="Genomic_DNA"/>
</dbReference>